<dbReference type="EMBL" id="CP004856">
    <property type="protein sequence ID" value="AGJ01192.1"/>
    <property type="molecule type" value="Genomic_DNA"/>
</dbReference>
<protein>
    <submittedName>
        <fullName evidence="1">Uncharacterized protein</fullName>
    </submittedName>
</protein>
<dbReference type="KEGG" id="ecas:ECBG_04239"/>
<sequence>MKAVKDFSIEGNPAFLVQLFLNTGKVEKGFSNPHFMRLFFRTALLVFVQETASNQITQSVSLGRKGSREI</sequence>
<dbReference type="GeneID" id="15142279"/>
<gene>
    <name evidence="1" type="ORF">ECBG_04239</name>
</gene>
<accession>M9T8B9</accession>
<dbReference type="AlphaFoldDB" id="M9T8B9"/>
<dbReference type="RefSeq" id="WP_015509771.1">
    <property type="nucleotide sequence ID" value="NC_020995.1"/>
</dbReference>
<reference evidence="1 2" key="1">
    <citation type="submission" date="2009-02" db="EMBL/GenBank/DDBJ databases">
        <authorList>
            <consortium name="The Broad Institute Genome Sequencing Platform"/>
            <person name="Feldgarden M."/>
            <person name="Young S.K."/>
            <person name="Kodira C.D."/>
            <person name="Zeng Q."/>
            <person name="Koehrsen M."/>
            <person name="Alvarado L."/>
            <person name="Berlin A."/>
            <person name="Borenstein D."/>
            <person name="Chen Z."/>
            <person name="Engels R."/>
            <person name="Freedman E."/>
            <person name="Gellesch M."/>
            <person name="Goldberg J."/>
            <person name="Griggs A."/>
            <person name="Gujja S."/>
            <person name="Heiman D."/>
            <person name="Hepburn T."/>
            <person name="Howarth C."/>
            <person name="Jen D."/>
            <person name="Larson L."/>
            <person name="Lewis B."/>
            <person name="Mehta T."/>
            <person name="Park D."/>
            <person name="Pearson M."/>
            <person name="Roberts A."/>
            <person name="Saif S."/>
            <person name="Shea T."/>
            <person name="Shenoy N."/>
            <person name="Sisk P."/>
            <person name="Stolte C."/>
            <person name="Sykes S."/>
            <person name="Walk T."/>
            <person name="White J."/>
            <person name="Yandava C."/>
            <person name="Gilmore M."/>
            <person name="Manson J."/>
            <person name="Palmer K."/>
            <person name="Carniol K."/>
            <person name="Lander E."/>
            <person name="Nusbaum C."/>
            <person name="Galagan J."/>
            <person name="Birren B."/>
        </authorList>
    </citation>
    <scope>NUCLEOTIDE SEQUENCE [LARGE SCALE GENOMIC DNA]</scope>
    <source>
        <strain evidence="1 2">EC20</strain>
    </source>
</reference>
<reference evidence="1 2" key="2">
    <citation type="submission" date="2013-03" db="EMBL/GenBank/DDBJ databases">
        <title>The Genome Sequence of Enterococcus casseliflavus EC20 (899205).</title>
        <authorList>
            <consortium name="The Broad Institute Genomics Platform"/>
            <consortium name="The Broad Institute Genome Sequencing Center for Infectious Disease"/>
            <person name="Russ C."/>
            <person name="Feldgarden M."/>
            <person name="Gilmore M."/>
            <person name="Manson J."/>
            <person name="Palmer K."/>
            <person name="Carniol K."/>
            <person name="Walker B."/>
            <person name="Young S.K."/>
            <person name="Zeng Q."/>
            <person name="Gargeya S."/>
            <person name="Fitzgerald M."/>
            <person name="Haas B."/>
            <person name="Abouelleil A."/>
            <person name="Allen A.W."/>
            <person name="Alvarado L."/>
            <person name="Arachchi H.M."/>
            <person name="Berlin A.M."/>
            <person name="Chapman S.B."/>
            <person name="Gainer-Dewar J."/>
            <person name="Goldberg J."/>
            <person name="Griggs A."/>
            <person name="Gujja S."/>
            <person name="Hansen M."/>
            <person name="Howarth C."/>
            <person name="Imamovic A."/>
            <person name="Ireland A."/>
            <person name="Larimer J."/>
            <person name="McCowan C."/>
            <person name="Murphy C."/>
            <person name="Pearson M."/>
            <person name="Poon T.W."/>
            <person name="Priest M."/>
            <person name="Roberts A."/>
            <person name="Saif S."/>
            <person name="Shea T."/>
            <person name="Sisk P."/>
            <person name="Sykes S."/>
            <person name="Wortman J."/>
            <person name="Nusbaum C."/>
            <person name="Birren B."/>
        </authorList>
    </citation>
    <scope>NUCLEOTIDE SEQUENCE [LARGE SCALE GENOMIC DNA]</scope>
    <source>
        <strain evidence="1 2">EC20</strain>
    </source>
</reference>
<evidence type="ECO:0000313" key="1">
    <source>
        <dbReference type="EMBL" id="AGJ01192.1"/>
    </source>
</evidence>
<name>M9T8B9_ENTCA</name>
<keyword evidence="2" id="KW-1185">Reference proteome</keyword>
<organism evidence="1 2">
    <name type="scientific">Enterococcus casseliflavus EC20</name>
    <dbReference type="NCBI Taxonomy" id="565655"/>
    <lineage>
        <taxon>Bacteria</taxon>
        <taxon>Bacillati</taxon>
        <taxon>Bacillota</taxon>
        <taxon>Bacilli</taxon>
        <taxon>Lactobacillales</taxon>
        <taxon>Enterococcaceae</taxon>
        <taxon>Enterococcus</taxon>
    </lineage>
</organism>
<dbReference type="Proteomes" id="UP000012675">
    <property type="component" value="Chromosome"/>
</dbReference>
<evidence type="ECO:0000313" key="2">
    <source>
        <dbReference type="Proteomes" id="UP000012675"/>
    </source>
</evidence>
<proteinExistence type="predicted"/>
<dbReference type="HOGENOM" id="CLU_2751441_0_0_9"/>